<dbReference type="InterPro" id="IPR026341">
    <property type="entry name" value="T9SS_type_B"/>
</dbReference>
<accession>A0ABT4UPT8</accession>
<dbReference type="InterPro" id="IPR035234">
    <property type="entry name" value="IgGFc-bd_N"/>
</dbReference>
<dbReference type="InterPro" id="IPR022409">
    <property type="entry name" value="PKD/Chitinase_dom"/>
</dbReference>
<proteinExistence type="predicted"/>
<dbReference type="Pfam" id="PF18911">
    <property type="entry name" value="PKD_4"/>
    <property type="match status" value="2"/>
</dbReference>
<comment type="caution">
    <text evidence="2">The sequence shown here is derived from an EMBL/GenBank/DDBJ whole genome shotgun (WGS) entry which is preliminary data.</text>
</comment>
<dbReference type="Pfam" id="PF17517">
    <property type="entry name" value="IgGFc_binding"/>
    <property type="match status" value="1"/>
</dbReference>
<dbReference type="SMART" id="SM00089">
    <property type="entry name" value="PKD"/>
    <property type="match status" value="3"/>
</dbReference>
<dbReference type="RefSeq" id="WP_407033192.1">
    <property type="nucleotide sequence ID" value="NZ_JAQGEF010000056.1"/>
</dbReference>
<dbReference type="Gene3D" id="2.60.40.10">
    <property type="entry name" value="Immunoglobulins"/>
    <property type="match status" value="3"/>
</dbReference>
<name>A0ABT4UPT8_9BACT</name>
<sequence>MMTAFNSIFAQSLSNKGREFWVGYGHHQFMETLFGNNNSQEMILYFSAEKATNVVVTINGTNYREEYFVAANTVIESKLIPKDRGTIDARLYSAPSTYPGGTNSEGYFRKHGIHIQSDEPIVAYAHVYGSLSSGSTMLMPVETWGYSYVSLNTFQQFGSGTPGVSDGANNDCFSWVFVVAKENNTKVRIIPSVKTRNGNMPNVPFDITLNKGEIYQVLGEGVSQVLSRDVTGTSITSIANDDGECFPIGVFSGSSRVQIACLANRGSGDYLIQQILPYQAWGKEYLTTPSSVDQRPASLNLNVFRILVKDPTTIVKKNGQRLYGLNGNFYEYQSDKPDYIEADKPVMVAQYLPSASACNYVGLGDPELIIISPIEQSINKIGFYRTNLEDIEYNFLSLIIPTEGLSSLVIDGQNNNWNYTTEHPNKAGYSVVIKRWRASKAQCLVSSDSAFTAITYGLGNAESYGYNAGTNLRNLSGFSAIKNQYNPFGVGSTETCVNTPLELSVMLRYKPTRLLWLLDDLNGEMTPAQSVEQNNPAITETVNVNGVPFYKVTLPGYYRFLKEGTKLIKLIATSPEVETCNNSEEVTIEVDVKKGFTAGFNFDYQNCKVSEDIKFKGEAKNSEGDKLYNWIWHFNNANEKTGIEITENFKEGAYTVDLISVDSIGCIAENSKTFSLVAKPELPKIEISKPFACEGESLEFSSIIPAATNIKEWYWEFDNGINATTTEAKIIRAFERYDTLTLKHVVKLSSTCISDTASMDFIVFAKPHVYIENKLACYNPDGILFDENTTTPDGTALSRYNWSFGDGAVSQEQSPTHIYGSEGTYSVSLSVETEKGCINTNTVSFDLQANPLLEFKLLNALCENSLETSVAKASVLNNIAGTGFYKGTSVTAAGNFNPNTAGKGIHDIWYLYKTNAGCVDSVKQTIEVFAKPVVTLEKPASVCLNVASIWNLNAENNLGKTYWLIDNKIVQEGSSRFEHRFDKSGVYDLLVYADNADGCISDSTKLTYTIKELPKADFELPDLVCMPNGIAVFKNLTNTSGLNNLKYAWAFGDGNTSSELNPEHIYAGTGTYTISLSVSTEENCISKVEKSFGNFQYRPVADNEMTDKICQNENVIFTDKSTSAGSSVVAWHWSVNNKVFDSKDLDYSFARDGSFDVLHWVLDAQGCISDTLEKKVTVYKQPVIGNVKEYTVKAGTILNLNPTVNSISAFKYRWSPVEGLSSSEILNPSVEVTENVVYTLVVEGEYNCKAQAEFKINLLLDIVVPNAFSPNGDGINDVWHIRNISQYPYARVQIFDRFGKIVFEGNKSQFQWDGSYKGRPLPVGVYYYLIDLKNNSPVLKGSVTLIK</sequence>
<dbReference type="CDD" id="cd00146">
    <property type="entry name" value="PKD"/>
    <property type="match status" value="2"/>
</dbReference>
<keyword evidence="3" id="KW-1185">Reference proteome</keyword>
<organism evidence="2 3">
    <name type="scientific">Polluticaenibacter yanchengensis</name>
    <dbReference type="NCBI Taxonomy" id="3014562"/>
    <lineage>
        <taxon>Bacteria</taxon>
        <taxon>Pseudomonadati</taxon>
        <taxon>Bacteroidota</taxon>
        <taxon>Chitinophagia</taxon>
        <taxon>Chitinophagales</taxon>
        <taxon>Chitinophagaceae</taxon>
        <taxon>Polluticaenibacter</taxon>
    </lineage>
</organism>
<feature type="domain" description="PKD" evidence="1">
    <location>
        <begin position="1040"/>
        <end position="1079"/>
    </location>
</feature>
<dbReference type="InterPro" id="IPR035986">
    <property type="entry name" value="PKD_dom_sf"/>
</dbReference>
<dbReference type="PANTHER" id="PTHR46534">
    <property type="entry name" value="IGGFC_BINDING DOMAIN-CONTAINING PROTEIN"/>
    <property type="match status" value="1"/>
</dbReference>
<feature type="domain" description="PKD" evidence="1">
    <location>
        <begin position="800"/>
        <end position="844"/>
    </location>
</feature>
<dbReference type="PROSITE" id="PS50093">
    <property type="entry name" value="PKD"/>
    <property type="match status" value="2"/>
</dbReference>
<reference evidence="2 3" key="1">
    <citation type="submission" date="2022-12" db="EMBL/GenBank/DDBJ databases">
        <title>Chitinophagaceae gen. sp. nov., a new member of the family Chitinophagaceae, isolated from soil in a chemical factory.</title>
        <authorList>
            <person name="Ke Z."/>
        </authorList>
    </citation>
    <scope>NUCLEOTIDE SEQUENCE [LARGE SCALE GENOMIC DNA]</scope>
    <source>
        <strain evidence="2 3">LY-5</strain>
    </source>
</reference>
<dbReference type="InterPro" id="IPR013783">
    <property type="entry name" value="Ig-like_fold"/>
</dbReference>
<protein>
    <submittedName>
        <fullName evidence="2">PKD domain-containing protein</fullName>
    </submittedName>
</protein>
<evidence type="ECO:0000313" key="3">
    <source>
        <dbReference type="Proteomes" id="UP001210231"/>
    </source>
</evidence>
<evidence type="ECO:0000313" key="2">
    <source>
        <dbReference type="EMBL" id="MDA3616863.1"/>
    </source>
</evidence>
<dbReference type="EMBL" id="JAQGEF010000056">
    <property type="protein sequence ID" value="MDA3616863.1"/>
    <property type="molecule type" value="Genomic_DNA"/>
</dbReference>
<dbReference type="NCBIfam" id="TIGR04131">
    <property type="entry name" value="Bac_Flav_CTERM"/>
    <property type="match status" value="1"/>
</dbReference>
<dbReference type="PANTHER" id="PTHR46534:SF1">
    <property type="entry name" value="IGGFC-BINDING PROTEIN N-TERMINAL DOMAIN-CONTAINING PROTEIN"/>
    <property type="match status" value="1"/>
</dbReference>
<dbReference type="SUPFAM" id="SSF49299">
    <property type="entry name" value="PKD domain"/>
    <property type="match status" value="3"/>
</dbReference>
<dbReference type="Pfam" id="PF13585">
    <property type="entry name" value="CHU_C"/>
    <property type="match status" value="1"/>
</dbReference>
<dbReference type="Proteomes" id="UP001210231">
    <property type="component" value="Unassembled WGS sequence"/>
</dbReference>
<dbReference type="InterPro" id="IPR000601">
    <property type="entry name" value="PKD_dom"/>
</dbReference>
<evidence type="ECO:0000259" key="1">
    <source>
        <dbReference type="PROSITE" id="PS50093"/>
    </source>
</evidence>
<gene>
    <name evidence="2" type="ORF">O3P16_18810</name>
</gene>